<dbReference type="PANTHER" id="PTHR19134">
    <property type="entry name" value="RECEPTOR-TYPE TYROSINE-PROTEIN PHOSPHATASE"/>
    <property type="match status" value="1"/>
</dbReference>
<feature type="domain" description="Tyrosine-protein phosphatase" evidence="2">
    <location>
        <begin position="392"/>
        <end position="505"/>
    </location>
</feature>
<gene>
    <name evidence="4" type="ORF">X975_24089</name>
</gene>
<dbReference type="InterPro" id="IPR001251">
    <property type="entry name" value="CRAL-TRIO_dom"/>
</dbReference>
<keyword evidence="5" id="KW-1185">Reference proteome</keyword>
<dbReference type="SUPFAM" id="SSF46938">
    <property type="entry name" value="CRAL/TRIO N-terminal domain"/>
    <property type="match status" value="1"/>
</dbReference>
<evidence type="ECO:0000313" key="4">
    <source>
        <dbReference type="EMBL" id="KFM57492.1"/>
    </source>
</evidence>
<dbReference type="OMA" id="HETIRFR"/>
<dbReference type="AlphaFoldDB" id="A0A087SXA3"/>
<feature type="region of interest" description="Disordered" evidence="1">
    <location>
        <begin position="347"/>
        <end position="369"/>
    </location>
</feature>
<proteinExistence type="predicted"/>
<dbReference type="OrthoDB" id="10051650at2759"/>
<feature type="compositionally biased region" description="Basic and acidic residues" evidence="1">
    <location>
        <begin position="302"/>
        <end position="323"/>
    </location>
</feature>
<dbReference type="SUPFAM" id="SSF52799">
    <property type="entry name" value="(Phosphotyrosine protein) phosphatases II"/>
    <property type="match status" value="1"/>
</dbReference>
<sequence length="505" mass="56935">MIIVAHTMASSLTAEEEQAVKEFISVVNELRLGQNVGPLSWSTAVKFMMARKFDTHRALQLYKTHEIIRRKEGLIRFDPNCDPLKSELETGKFTILPTRDSGGAALALFTAGRHNPFLSSHNITLQGVVYQLDVALESFQTQRCGVVFIYNMNDSKYSNFDYELSQKMLTLLKGGYPARLKKVLIVTAPLWFKAPFKILRLFVREKLRDRVYMVSVPQLSLHVPLSSLPQELGGNLNVDHQCWLLHCLKTMANRCGDLCDLVSAPTSPSIANGPYSPQVVRSNGLSAHHFNFMSSEGETDESSDHQNSVHEKQNSEDREKEVEVIKEISLSVPEKQVASCSPVQEIIPSDEKLSSSSPSSSLSEDSLHSDISSGQTLEEFIEHLQKKGRKGLHEEYAEIKSKSSEGTFESSKLKPNQPKNRYSDVLCYDHSRVKISCVDSDPCSDYLNANFVDGFRQKNAFISTQGPLPKTFPDFWRMVWEQKVGVIVMTTRTIERSRAKCGQYW</sequence>
<evidence type="ECO:0000256" key="1">
    <source>
        <dbReference type="SAM" id="MobiDB-lite"/>
    </source>
</evidence>
<feature type="non-terminal residue" evidence="4">
    <location>
        <position position="505"/>
    </location>
</feature>
<reference evidence="4 5" key="1">
    <citation type="submission" date="2013-11" db="EMBL/GenBank/DDBJ databases">
        <title>Genome sequencing of Stegodyphus mimosarum.</title>
        <authorList>
            <person name="Bechsgaard J."/>
        </authorList>
    </citation>
    <scope>NUCLEOTIDE SEQUENCE [LARGE SCALE GENOMIC DNA]</scope>
</reference>
<organism evidence="4 5">
    <name type="scientific">Stegodyphus mimosarum</name>
    <name type="common">African social velvet spider</name>
    <dbReference type="NCBI Taxonomy" id="407821"/>
    <lineage>
        <taxon>Eukaryota</taxon>
        <taxon>Metazoa</taxon>
        <taxon>Ecdysozoa</taxon>
        <taxon>Arthropoda</taxon>
        <taxon>Chelicerata</taxon>
        <taxon>Arachnida</taxon>
        <taxon>Araneae</taxon>
        <taxon>Araneomorphae</taxon>
        <taxon>Entelegynae</taxon>
        <taxon>Eresoidea</taxon>
        <taxon>Eresidae</taxon>
        <taxon>Stegodyphus</taxon>
    </lineage>
</organism>
<dbReference type="Pfam" id="PF00102">
    <property type="entry name" value="Y_phosphatase"/>
    <property type="match status" value="1"/>
</dbReference>
<dbReference type="EMBL" id="KK112380">
    <property type="protein sequence ID" value="KFM57492.1"/>
    <property type="molecule type" value="Genomic_DNA"/>
</dbReference>
<evidence type="ECO:0000259" key="3">
    <source>
        <dbReference type="PROSITE" id="PS50191"/>
    </source>
</evidence>
<dbReference type="Gene3D" id="3.90.190.10">
    <property type="entry name" value="Protein tyrosine phosphatase superfamily"/>
    <property type="match status" value="1"/>
</dbReference>
<dbReference type="Pfam" id="PF00650">
    <property type="entry name" value="CRAL_TRIO"/>
    <property type="match status" value="1"/>
</dbReference>
<dbReference type="PROSITE" id="PS50191">
    <property type="entry name" value="CRAL_TRIO"/>
    <property type="match status" value="1"/>
</dbReference>
<feature type="domain" description="CRAL-TRIO" evidence="3">
    <location>
        <begin position="81"/>
        <end position="240"/>
    </location>
</feature>
<protein>
    <submittedName>
        <fullName evidence="4">Tyrosine-protein phosphatase non-receptor type 9</fullName>
    </submittedName>
</protein>
<dbReference type="Proteomes" id="UP000054359">
    <property type="component" value="Unassembled WGS sequence"/>
</dbReference>
<dbReference type="GO" id="GO:0004725">
    <property type="term" value="F:protein tyrosine phosphatase activity"/>
    <property type="evidence" value="ECO:0007669"/>
    <property type="project" value="InterPro"/>
</dbReference>
<keyword evidence="4" id="KW-0675">Receptor</keyword>
<evidence type="ECO:0000313" key="5">
    <source>
        <dbReference type="Proteomes" id="UP000054359"/>
    </source>
</evidence>
<feature type="region of interest" description="Disordered" evidence="1">
    <location>
        <begin position="295"/>
        <end position="323"/>
    </location>
</feature>
<dbReference type="SMART" id="SM00516">
    <property type="entry name" value="SEC14"/>
    <property type="match status" value="1"/>
</dbReference>
<dbReference type="PRINTS" id="PR00180">
    <property type="entry name" value="CRETINALDHBP"/>
</dbReference>
<dbReference type="SMART" id="SM00194">
    <property type="entry name" value="PTPc"/>
    <property type="match status" value="1"/>
</dbReference>
<feature type="compositionally biased region" description="Low complexity" evidence="1">
    <location>
        <begin position="354"/>
        <end position="369"/>
    </location>
</feature>
<dbReference type="SUPFAM" id="SSF52087">
    <property type="entry name" value="CRAL/TRIO domain"/>
    <property type="match status" value="1"/>
</dbReference>
<dbReference type="Gene3D" id="3.40.525.10">
    <property type="entry name" value="CRAL-TRIO lipid binding domain"/>
    <property type="match status" value="1"/>
</dbReference>
<dbReference type="STRING" id="407821.A0A087SXA3"/>
<dbReference type="InterPro" id="IPR036273">
    <property type="entry name" value="CRAL/TRIO_N_dom_sf"/>
</dbReference>
<dbReference type="PROSITE" id="PS50055">
    <property type="entry name" value="TYR_PHOSPHATASE_PTP"/>
    <property type="match status" value="1"/>
</dbReference>
<dbReference type="InterPro" id="IPR036865">
    <property type="entry name" value="CRAL-TRIO_dom_sf"/>
</dbReference>
<accession>A0A087SXA3</accession>
<dbReference type="InterPro" id="IPR000242">
    <property type="entry name" value="PTP_cat"/>
</dbReference>
<dbReference type="CDD" id="cd00170">
    <property type="entry name" value="SEC14"/>
    <property type="match status" value="1"/>
</dbReference>
<dbReference type="InterPro" id="IPR029021">
    <property type="entry name" value="Prot-tyrosine_phosphatase-like"/>
</dbReference>
<dbReference type="FunFam" id="3.40.525.10:FF:000005">
    <property type="entry name" value="Tyrosine-protein phosphatase non-receptor type 9"/>
    <property type="match status" value="1"/>
</dbReference>
<name>A0A087SXA3_STEMI</name>
<evidence type="ECO:0000259" key="2">
    <source>
        <dbReference type="PROSITE" id="PS50055"/>
    </source>
</evidence>
<dbReference type="PANTHER" id="PTHR19134:SF534">
    <property type="entry name" value="LD27988P"/>
    <property type="match status" value="1"/>
</dbReference>
<dbReference type="InterPro" id="IPR050348">
    <property type="entry name" value="Protein-Tyr_Phosphatase"/>
</dbReference>